<dbReference type="PANTHER" id="PTHR21666">
    <property type="entry name" value="PEPTIDASE-RELATED"/>
    <property type="match status" value="1"/>
</dbReference>
<keyword evidence="1" id="KW-0732">Signal</keyword>
<sequence length="220" mass="24488">MIHWRVSLSWILVWSCSLLVGIAILCFGYFDNMLSHFQQLEPSKIEHVTQAAAKQETLPRLHSSKTGLALESQAQKEKVPNKATLTYKDFPSPVQGKILRGIGNCYLAAIESYMFHPGEDFLEPEGTVIRATHRGKVIFAGHDPLLGEKVVLDCSQGWIVTYGCLENIWVKTGENVEKQEMLGQVGFNPGAEGINDQPQLHYEVRHGNTIQNIETGGSNL</sequence>
<keyword evidence="2" id="KW-0812">Transmembrane</keyword>
<dbReference type="Gene3D" id="2.70.70.10">
    <property type="entry name" value="Glucose Permease (Domain IIA)"/>
    <property type="match status" value="1"/>
</dbReference>
<reference evidence="4 5" key="1">
    <citation type="submission" date="2015-06" db="EMBL/GenBank/DDBJ databases">
        <title>Draft genome of the moderately acidophilic sulfate reducer Candidatus Desulfosporosinus acididurans strain M1.</title>
        <authorList>
            <person name="Poehlein A."/>
            <person name="Petzsch P."/>
            <person name="Johnson B.D."/>
            <person name="Schloemann M."/>
            <person name="Daniel R."/>
            <person name="Muehling M."/>
        </authorList>
    </citation>
    <scope>NUCLEOTIDE SEQUENCE [LARGE SCALE GENOMIC DNA]</scope>
    <source>
        <strain evidence="4 5">M1</strain>
    </source>
</reference>
<name>A0A0J1FVQ2_9FIRM</name>
<evidence type="ECO:0000313" key="5">
    <source>
        <dbReference type="Proteomes" id="UP000036356"/>
    </source>
</evidence>
<protein>
    <submittedName>
        <fullName evidence="4">Putative peptidase</fullName>
    </submittedName>
</protein>
<dbReference type="PATRIC" id="fig|476652.3.peg.1012"/>
<evidence type="ECO:0000259" key="3">
    <source>
        <dbReference type="Pfam" id="PF01551"/>
    </source>
</evidence>
<dbReference type="PANTHER" id="PTHR21666:SF289">
    <property type="entry name" value="L-ALA--D-GLU ENDOPEPTIDASE"/>
    <property type="match status" value="1"/>
</dbReference>
<dbReference type="CDD" id="cd12797">
    <property type="entry name" value="M23_peptidase"/>
    <property type="match status" value="1"/>
</dbReference>
<dbReference type="InterPro" id="IPR016047">
    <property type="entry name" value="M23ase_b-sheet_dom"/>
</dbReference>
<evidence type="ECO:0000313" key="4">
    <source>
        <dbReference type="EMBL" id="KLU67048.1"/>
    </source>
</evidence>
<proteinExistence type="predicted"/>
<evidence type="ECO:0000256" key="1">
    <source>
        <dbReference type="ARBA" id="ARBA00022729"/>
    </source>
</evidence>
<comment type="caution">
    <text evidence="4">The sequence shown here is derived from an EMBL/GenBank/DDBJ whole genome shotgun (WGS) entry which is preliminary data.</text>
</comment>
<dbReference type="STRING" id="476652.DEAC_c09820"/>
<accession>A0A0J1FVQ2</accession>
<keyword evidence="2" id="KW-1133">Transmembrane helix</keyword>
<dbReference type="InterPro" id="IPR050570">
    <property type="entry name" value="Cell_wall_metabolism_enzyme"/>
</dbReference>
<gene>
    <name evidence="4" type="ORF">DEAC_c09820</name>
</gene>
<dbReference type="Pfam" id="PF01551">
    <property type="entry name" value="Peptidase_M23"/>
    <property type="match status" value="1"/>
</dbReference>
<dbReference type="InterPro" id="IPR011055">
    <property type="entry name" value="Dup_hybrid_motif"/>
</dbReference>
<feature type="transmembrane region" description="Helical" evidence="2">
    <location>
        <begin position="6"/>
        <end position="30"/>
    </location>
</feature>
<dbReference type="EMBL" id="LDZY01000003">
    <property type="protein sequence ID" value="KLU67048.1"/>
    <property type="molecule type" value="Genomic_DNA"/>
</dbReference>
<organism evidence="4 5">
    <name type="scientific">Desulfosporosinus acididurans</name>
    <dbReference type="NCBI Taxonomy" id="476652"/>
    <lineage>
        <taxon>Bacteria</taxon>
        <taxon>Bacillati</taxon>
        <taxon>Bacillota</taxon>
        <taxon>Clostridia</taxon>
        <taxon>Eubacteriales</taxon>
        <taxon>Desulfitobacteriaceae</taxon>
        <taxon>Desulfosporosinus</taxon>
    </lineage>
</organism>
<keyword evidence="2" id="KW-0472">Membrane</keyword>
<dbReference type="Proteomes" id="UP000036356">
    <property type="component" value="Unassembled WGS sequence"/>
</dbReference>
<dbReference type="SUPFAM" id="SSF51261">
    <property type="entry name" value="Duplicated hybrid motif"/>
    <property type="match status" value="1"/>
</dbReference>
<dbReference type="GO" id="GO:0004222">
    <property type="term" value="F:metalloendopeptidase activity"/>
    <property type="evidence" value="ECO:0007669"/>
    <property type="project" value="TreeGrafter"/>
</dbReference>
<feature type="domain" description="M23ase beta-sheet core" evidence="3">
    <location>
        <begin position="115"/>
        <end position="209"/>
    </location>
</feature>
<evidence type="ECO:0000256" key="2">
    <source>
        <dbReference type="SAM" id="Phobius"/>
    </source>
</evidence>
<dbReference type="AlphaFoldDB" id="A0A0J1FVQ2"/>
<keyword evidence="5" id="KW-1185">Reference proteome</keyword>